<dbReference type="GO" id="GO:0009986">
    <property type="term" value="C:cell surface"/>
    <property type="evidence" value="ECO:0007669"/>
    <property type="project" value="TreeGrafter"/>
</dbReference>
<dbReference type="STRING" id="41875.K8EEE5"/>
<keyword evidence="5" id="KW-0472">Membrane</keyword>
<feature type="transmembrane region" description="Helical" evidence="5">
    <location>
        <begin position="1946"/>
        <end position="1968"/>
    </location>
</feature>
<dbReference type="GO" id="GO:0005576">
    <property type="term" value="C:extracellular region"/>
    <property type="evidence" value="ECO:0007669"/>
    <property type="project" value="TreeGrafter"/>
</dbReference>
<feature type="region of interest" description="Disordered" evidence="4">
    <location>
        <begin position="1903"/>
        <end position="1936"/>
    </location>
</feature>
<feature type="domain" description="EGF-like" evidence="8">
    <location>
        <begin position="167"/>
        <end position="199"/>
    </location>
</feature>
<keyword evidence="1 6" id="KW-0732">Signal</keyword>
<dbReference type="GeneID" id="19016319"/>
<dbReference type="CDD" id="cd00054">
    <property type="entry name" value="EGF_CA"/>
    <property type="match status" value="1"/>
</dbReference>
<feature type="compositionally biased region" description="Basic and acidic residues" evidence="4">
    <location>
        <begin position="1922"/>
        <end position="1936"/>
    </location>
</feature>
<sequence>MPLPTTTQWGRKWMVLSLFLWLLASGFCFEVALALDGSCALEQKNETGAVFLASASGLITDGSPEGKTYLPQEHECAWTIGGKGEEDGLKTTTRITLALEYFNSVLGEDFLRVYDEGEEEILATYSGDIFPHSIVFENQSSLTLNWTSLKLNSDKGFKVHYYTDRMDEVKCLNDCDRVGVCTERNVCECPKGRAGADCSIVVHQLVLGMKENETSRYQGYSLLRSEPGECAYLNVDVPKESASGDDERSFMRVEATFPDGLDGDTRPSLFISDALDINKTNFYVPSSGYCETEPHGCEWIDENETTKKKNESVSLASAGDKNIAFRDYSLLLSSPGEVENDTNETRFTINAPQIPTFNYYSQFDVKSYSILSPIHSLRIDDVSSESRFIIAVCNVRTPPLPLAFKTHELRNFIPEEVSMDDGRGGIQFWSSTASKEPKKDVVSLVKVVLSNETKDSCVTDCNNNRSRCSASGMCLCERPYAGMYCESRMKVIEPDGIVHTFSETLDRGGAAKMYISIPERPSESEGVNAIKIEISHENNPSALGTVLVRRDMNVSSEFTDNVSDRMIICAAWPNEELYHGETRCRSFGYFADYAANTEGATNQQNSQFVNTLSSVASDYARLEIPIESIFERSSNTTTQNVSAGYYVTVINHHAISGERMSFDARVSFEREEYTAVNERIPTCPFNCSNHGICVNAGFFRGMCVCFKGYAGFYCQNNATKLIPNDEESVFERKIRPGDWEYFYVESENTTLSASAILSVQIINYKDVNGIPELFGKKVTGLTFADGSPIDNESTKVTFETPVPVKFIHSDFTNTSTFTINSTLVSSGPIGDEANSFLSFQDDFNIPRNASIIDISWKALRIHAKPPSYLSEACLATYSSEERNYFAYSKCPSLTPASGREFVIDGSLKTPGLIQDGKNAGIELFESVDDDDLGVFDGALEDDKTSFEDANWVSGEIVVTWRAFVRTGYDVESIAQTQCTRIDCIVPEYLFANFTVSPNETWSFGVRSARVRQSETAIEPNGGTRFEGSEKDLHVKVSVLLDESGGIGSSKLCVANCSGIGRCVNGVCDCPLNLTGVACSIPIEILTLEDTVIEKNGTSLVISENVTDVRVLPEGAFDVYKFRVTSDTAIVRATLDHALHHGSSPRLFLRRNAVPIYCPPGLRGGFLNDDAGEVNENLYAGDDNFCRDAYDAFDALETRDESSGKIPEAKVIPNETQDGGDAGGDDDNHPFGEEEKYLVQHEASVKVSDVPRRYNMSGWSIGADEAEEENVDWWFLTVFNDAIGASESLIYRVSIQTLPSYGWCQKECRNNGVCDKVKGICECSKDFIGEACEIPLISIENGEIKTYENRLDSGEAVAFIFEIRCQNQKFALDIEKLNDYSAFANAGPELYFGVSRGVVPSYDFKRGLWKADMFETIPNIEVGGTLGYYLRGESSAPVGQYFAIVASDFGHSALLDGIAAKLTVFGSDVPNESATNHSNSCLYPSGTLGVNVKDGEKGNIDSVILDVYELDYGADCECYMASVSTGTAGVESISANLVFPKSRPSSFTLPFYYLRNDVRKYSGTTPNETNFEYQSPDPRRAIASNDIVPDAWDREGCNAYISDDVEGKICVVVRGGCAFDVKTMNCQDAGGVGVLIVNVDTYESRIPAPAADNWRSFPESTLTLPTFSIGQAAGDALLERYTRESALRDDAAKSRTILEMFSYICKLPYCETCAFGLGNPSDNCTLNKCPGLDPTFSIACNGRGICTKDTFQCECEECYEGESCEKFANPPVFTRAPEVDIALDLASNEIASFTFGASLSNATTTTTEEKADNDIKFRVVNARSVRAASIDTNTGEFLFDATKVTHTNAQQQKKMIDVTVEAIDPRGESAQISFPILVSNVPNTAGNTEIQRIADGGWTIRTLEKESPTATRSNKESQGNGENVEKSASADENNESKKEDAKIEKSFGFLFFVSLIGLVLLGLFGFQILKLRNRHLHRRGLRHVELPEWNATDDVETLRSRYFESNRDEVRSVA</sequence>
<gene>
    <name evidence="9" type="ORF">Bathy04g02930</name>
</gene>
<feature type="domain" description="EGF-like" evidence="8">
    <location>
        <begin position="1299"/>
        <end position="1332"/>
    </location>
</feature>
<dbReference type="Pfam" id="PF02225">
    <property type="entry name" value="PA"/>
    <property type="match status" value="1"/>
</dbReference>
<feature type="disulfide bond" evidence="3">
    <location>
        <begin position="171"/>
        <end position="181"/>
    </location>
</feature>
<dbReference type="InterPro" id="IPR000859">
    <property type="entry name" value="CUB_dom"/>
</dbReference>
<feature type="chain" id="PRO_5003919157" description="EGF-like domain-containing protein" evidence="6">
    <location>
        <begin position="29"/>
        <end position="2013"/>
    </location>
</feature>
<dbReference type="InterPro" id="IPR003137">
    <property type="entry name" value="PA_domain"/>
</dbReference>
<keyword evidence="10" id="KW-1185">Reference proteome</keyword>
<dbReference type="InterPro" id="IPR046450">
    <property type="entry name" value="PA_dom_sf"/>
</dbReference>
<dbReference type="EMBL" id="FO082275">
    <property type="protein sequence ID" value="CCO16391.1"/>
    <property type="molecule type" value="Genomic_DNA"/>
</dbReference>
<reference evidence="9 10" key="1">
    <citation type="submission" date="2011-10" db="EMBL/GenBank/DDBJ databases">
        <authorList>
            <person name="Genoscope - CEA"/>
        </authorList>
    </citation>
    <scope>NUCLEOTIDE SEQUENCE [LARGE SCALE GENOMIC DNA]</scope>
    <source>
        <strain evidence="9 10">RCC 1105</strain>
    </source>
</reference>
<feature type="disulfide bond" evidence="3">
    <location>
        <begin position="1322"/>
        <end position="1331"/>
    </location>
</feature>
<dbReference type="PANTHER" id="PTHR14949:SF56">
    <property type="entry name" value="EGF-LIKE-DOMAIN, MULTIPLE 7"/>
    <property type="match status" value="1"/>
</dbReference>
<evidence type="ECO:0000313" key="10">
    <source>
        <dbReference type="Proteomes" id="UP000198341"/>
    </source>
</evidence>
<dbReference type="RefSeq" id="XP_007513866.1">
    <property type="nucleotide sequence ID" value="XM_007513804.1"/>
</dbReference>
<dbReference type="SMART" id="SM00181">
    <property type="entry name" value="EGF"/>
    <property type="match status" value="6"/>
</dbReference>
<proteinExistence type="predicted"/>
<keyword evidence="5" id="KW-0812">Transmembrane</keyword>
<evidence type="ECO:0000256" key="2">
    <source>
        <dbReference type="ARBA" id="ARBA00023157"/>
    </source>
</evidence>
<dbReference type="Gene3D" id="2.60.120.290">
    <property type="entry name" value="Spermadhesin, CUB domain"/>
    <property type="match status" value="1"/>
</dbReference>
<evidence type="ECO:0000256" key="6">
    <source>
        <dbReference type="SAM" id="SignalP"/>
    </source>
</evidence>
<dbReference type="InterPro" id="IPR035914">
    <property type="entry name" value="Sperma_CUB_dom_sf"/>
</dbReference>
<evidence type="ECO:0000256" key="3">
    <source>
        <dbReference type="PROSITE-ProRule" id="PRU00076"/>
    </source>
</evidence>
<evidence type="ECO:0000256" key="5">
    <source>
        <dbReference type="SAM" id="Phobius"/>
    </source>
</evidence>
<feature type="disulfide bond" evidence="3">
    <location>
        <begin position="705"/>
        <end position="714"/>
    </location>
</feature>
<dbReference type="InterPro" id="IPR000742">
    <property type="entry name" value="EGF"/>
</dbReference>
<keyword evidence="2 3" id="KW-1015">Disulfide bond</keyword>
<protein>
    <recommendedName>
        <fullName evidence="11">EGF-like domain-containing protein</fullName>
    </recommendedName>
</protein>
<comment type="caution">
    <text evidence="3">Lacks conserved residue(s) required for the propagation of feature annotation.</text>
</comment>
<feature type="disulfide bond" evidence="3">
    <location>
        <begin position="683"/>
        <end position="693"/>
    </location>
</feature>
<organism evidence="9 10">
    <name type="scientific">Bathycoccus prasinos</name>
    <dbReference type="NCBI Taxonomy" id="41875"/>
    <lineage>
        <taxon>Eukaryota</taxon>
        <taxon>Viridiplantae</taxon>
        <taxon>Chlorophyta</taxon>
        <taxon>Mamiellophyceae</taxon>
        <taxon>Mamiellales</taxon>
        <taxon>Bathycoccaceae</taxon>
        <taxon>Bathycoccus</taxon>
    </lineage>
</organism>
<accession>K8EEE5</accession>
<dbReference type="SUPFAM" id="SSF49854">
    <property type="entry name" value="Spermadhesin, CUB domain"/>
    <property type="match status" value="1"/>
</dbReference>
<dbReference type="PROSITE" id="PS01186">
    <property type="entry name" value="EGF_2"/>
    <property type="match status" value="2"/>
</dbReference>
<dbReference type="SUPFAM" id="SSF52025">
    <property type="entry name" value="PA domain"/>
    <property type="match status" value="1"/>
</dbReference>
<dbReference type="InterPro" id="IPR050969">
    <property type="entry name" value="Dev_Signal_Modulators"/>
</dbReference>
<feature type="domain" description="EGF-like" evidence="8">
    <location>
        <begin position="679"/>
        <end position="715"/>
    </location>
</feature>
<dbReference type="PROSITE" id="PS00022">
    <property type="entry name" value="EGF_1"/>
    <property type="match status" value="4"/>
</dbReference>
<name>K8EEE5_9CHLO</name>
<feature type="signal peptide" evidence="6">
    <location>
        <begin position="1"/>
        <end position="28"/>
    </location>
</feature>
<feature type="disulfide bond" evidence="3">
    <location>
        <begin position="1303"/>
        <end position="1313"/>
    </location>
</feature>
<dbReference type="PANTHER" id="PTHR14949">
    <property type="entry name" value="EGF-LIKE-DOMAIN, MULTIPLE 7, 8"/>
    <property type="match status" value="1"/>
</dbReference>
<evidence type="ECO:0000313" key="9">
    <source>
        <dbReference type="EMBL" id="CCO16391.1"/>
    </source>
</evidence>
<dbReference type="Proteomes" id="UP000198341">
    <property type="component" value="Chromosome 4"/>
</dbReference>
<dbReference type="OrthoDB" id="8062037at2759"/>
<feature type="disulfide bond" evidence="3">
    <location>
        <begin position="189"/>
        <end position="198"/>
    </location>
</feature>
<dbReference type="KEGG" id="bpg:Bathy04g02930"/>
<keyword evidence="5" id="KW-1133">Transmembrane helix</keyword>
<evidence type="ECO:0000259" key="7">
    <source>
        <dbReference type="PROSITE" id="PS01180"/>
    </source>
</evidence>
<dbReference type="PROSITE" id="PS01180">
    <property type="entry name" value="CUB"/>
    <property type="match status" value="1"/>
</dbReference>
<evidence type="ECO:0000256" key="4">
    <source>
        <dbReference type="SAM" id="MobiDB-lite"/>
    </source>
</evidence>
<keyword evidence="3" id="KW-0245">EGF-like domain</keyword>
<dbReference type="GO" id="GO:0005102">
    <property type="term" value="F:signaling receptor binding"/>
    <property type="evidence" value="ECO:0007669"/>
    <property type="project" value="TreeGrafter"/>
</dbReference>
<feature type="compositionally biased region" description="Polar residues" evidence="4">
    <location>
        <begin position="1907"/>
        <end position="1920"/>
    </location>
</feature>
<evidence type="ECO:0008006" key="11">
    <source>
        <dbReference type="Google" id="ProtNLM"/>
    </source>
</evidence>
<evidence type="ECO:0000259" key="8">
    <source>
        <dbReference type="PROSITE" id="PS50026"/>
    </source>
</evidence>
<dbReference type="Gene3D" id="3.50.30.30">
    <property type="match status" value="1"/>
</dbReference>
<dbReference type="PROSITE" id="PS50026">
    <property type="entry name" value="EGF_3"/>
    <property type="match status" value="3"/>
</dbReference>
<evidence type="ECO:0000256" key="1">
    <source>
        <dbReference type="ARBA" id="ARBA00022729"/>
    </source>
</evidence>
<feature type="region of interest" description="Disordered" evidence="4">
    <location>
        <begin position="1197"/>
        <end position="1231"/>
    </location>
</feature>
<dbReference type="Gene3D" id="2.10.25.10">
    <property type="entry name" value="Laminin"/>
    <property type="match status" value="1"/>
</dbReference>
<feature type="domain" description="CUB" evidence="7">
    <location>
        <begin position="47"/>
        <end position="164"/>
    </location>
</feature>